<evidence type="ECO:0000313" key="3">
    <source>
        <dbReference type="Proteomes" id="UP000319280"/>
    </source>
</evidence>
<name>A0A549YFU1_9BACI</name>
<organism evidence="2 3">
    <name type="scientific">Lentibacillus cibarius</name>
    <dbReference type="NCBI Taxonomy" id="2583219"/>
    <lineage>
        <taxon>Bacteria</taxon>
        <taxon>Bacillati</taxon>
        <taxon>Bacillota</taxon>
        <taxon>Bacilli</taxon>
        <taxon>Bacillales</taxon>
        <taxon>Bacillaceae</taxon>
        <taxon>Lentibacillus</taxon>
    </lineage>
</organism>
<dbReference type="SUPFAM" id="SSF102588">
    <property type="entry name" value="LmbE-like"/>
    <property type="match status" value="1"/>
</dbReference>
<dbReference type="GO" id="GO:0016811">
    <property type="term" value="F:hydrolase activity, acting on carbon-nitrogen (but not peptide) bonds, in linear amides"/>
    <property type="evidence" value="ECO:0007669"/>
    <property type="project" value="TreeGrafter"/>
</dbReference>
<comment type="cofactor">
    <cofactor evidence="1">
        <name>Zn(2+)</name>
        <dbReference type="ChEBI" id="CHEBI:29105"/>
    </cofactor>
</comment>
<dbReference type="RefSeq" id="WP_142789986.1">
    <property type="nucleotide sequence ID" value="NZ_VJMZ01000001.1"/>
</dbReference>
<dbReference type="Proteomes" id="UP000319280">
    <property type="component" value="Unassembled WGS sequence"/>
</dbReference>
<comment type="caution">
    <text evidence="2">The sequence shown here is derived from an EMBL/GenBank/DDBJ whole genome shotgun (WGS) entry which is preliminary data.</text>
</comment>
<proteinExistence type="predicted"/>
<protein>
    <submittedName>
        <fullName evidence="2">PIG-L family deacetylase</fullName>
    </submittedName>
</protein>
<sequence length="310" mass="35184">MKAKELLMTILKPINIPLTRFLLRRHYSGSKTLSDTKQAKRVLVMAPHMDDETIGPGGAIRLHANEGADVHCVFVTDGSNSVSELSKEDLMTLRMQEMEQVQDILGINRIHYLGLPDGKVTSNGEAKDKFYEQINSLQPDIIYCPSFIDAHPDHTETAQILADVLKENDMPDITIRLYEINCPIPPDYINCVMDISATLPEKEQAISEFSSQAIAFDGFLELNRLKTNLTNADIQSAEIFFEPSISTFIQHCDNLEIYKDLFPSLFKQANRTDTLLWAIYKNLKRKRELYAQSLQTVRSLNDDSSNLSER</sequence>
<accession>A0A549YFU1</accession>
<dbReference type="PANTHER" id="PTHR12993:SF11">
    <property type="entry name" value="N-ACETYLGLUCOSAMINYL-PHOSPHATIDYLINOSITOL DE-N-ACETYLASE"/>
    <property type="match status" value="1"/>
</dbReference>
<gene>
    <name evidence="2" type="ORF">FH966_02735</name>
</gene>
<evidence type="ECO:0000256" key="1">
    <source>
        <dbReference type="ARBA" id="ARBA00001947"/>
    </source>
</evidence>
<keyword evidence="3" id="KW-1185">Reference proteome</keyword>
<dbReference type="PANTHER" id="PTHR12993">
    <property type="entry name" value="N-ACETYLGLUCOSAMINYL-PHOSPHATIDYLINOSITOL DE-N-ACETYLASE-RELATED"/>
    <property type="match status" value="1"/>
</dbReference>
<reference evidence="2 3" key="1">
    <citation type="submission" date="2019-07" db="EMBL/GenBank/DDBJ databases">
        <title>Genomic analysis of Lentibacillus sp. NKC851-2.</title>
        <authorList>
            <person name="Oh Y.J."/>
        </authorList>
    </citation>
    <scope>NUCLEOTIDE SEQUENCE [LARGE SCALE GENOMIC DNA]</scope>
    <source>
        <strain evidence="2 3">NKC851-2</strain>
    </source>
</reference>
<dbReference type="Gene3D" id="3.40.50.10320">
    <property type="entry name" value="LmbE-like"/>
    <property type="match status" value="1"/>
</dbReference>
<dbReference type="Pfam" id="PF02585">
    <property type="entry name" value="PIG-L"/>
    <property type="match status" value="1"/>
</dbReference>
<dbReference type="EMBL" id="VJMZ01000001">
    <property type="protein sequence ID" value="TRM10718.1"/>
    <property type="molecule type" value="Genomic_DNA"/>
</dbReference>
<evidence type="ECO:0000313" key="2">
    <source>
        <dbReference type="EMBL" id="TRM10718.1"/>
    </source>
</evidence>
<dbReference type="AlphaFoldDB" id="A0A549YFU1"/>
<dbReference type="InterPro" id="IPR003737">
    <property type="entry name" value="GlcNAc_PI_deacetylase-related"/>
</dbReference>
<dbReference type="InterPro" id="IPR024078">
    <property type="entry name" value="LmbE-like_dom_sf"/>
</dbReference>